<dbReference type="EMBL" id="LAZR01001215">
    <property type="protein sequence ID" value="KKN48579.1"/>
    <property type="molecule type" value="Genomic_DNA"/>
</dbReference>
<name>A0A0F9R1E3_9ZZZZ</name>
<keyword evidence="1" id="KW-0472">Membrane</keyword>
<keyword evidence="1" id="KW-0812">Transmembrane</keyword>
<feature type="transmembrane region" description="Helical" evidence="1">
    <location>
        <begin position="12"/>
        <end position="36"/>
    </location>
</feature>
<organism evidence="2">
    <name type="scientific">marine sediment metagenome</name>
    <dbReference type="NCBI Taxonomy" id="412755"/>
    <lineage>
        <taxon>unclassified sequences</taxon>
        <taxon>metagenomes</taxon>
        <taxon>ecological metagenomes</taxon>
    </lineage>
</organism>
<accession>A0A0F9R1E3</accession>
<proteinExistence type="predicted"/>
<comment type="caution">
    <text evidence="2">The sequence shown here is derived from an EMBL/GenBank/DDBJ whole genome shotgun (WGS) entry which is preliminary data.</text>
</comment>
<gene>
    <name evidence="2" type="ORF">LCGC14_0651660</name>
</gene>
<evidence type="ECO:0000313" key="2">
    <source>
        <dbReference type="EMBL" id="KKN48579.1"/>
    </source>
</evidence>
<feature type="transmembrane region" description="Helical" evidence="1">
    <location>
        <begin position="42"/>
        <end position="63"/>
    </location>
</feature>
<sequence length="83" mass="9145">MNMDKNRILSYAMSYSLLVFWARMALVGLAMLVGAGISMGGAILFCYACHIFANTWATANLWAINSINEKNMNDGILETSPLH</sequence>
<evidence type="ECO:0000256" key="1">
    <source>
        <dbReference type="SAM" id="Phobius"/>
    </source>
</evidence>
<reference evidence="2" key="1">
    <citation type="journal article" date="2015" name="Nature">
        <title>Complex archaea that bridge the gap between prokaryotes and eukaryotes.</title>
        <authorList>
            <person name="Spang A."/>
            <person name="Saw J.H."/>
            <person name="Jorgensen S.L."/>
            <person name="Zaremba-Niedzwiedzka K."/>
            <person name="Martijn J."/>
            <person name="Lind A.E."/>
            <person name="van Eijk R."/>
            <person name="Schleper C."/>
            <person name="Guy L."/>
            <person name="Ettema T.J."/>
        </authorList>
    </citation>
    <scope>NUCLEOTIDE SEQUENCE</scope>
</reference>
<dbReference type="AlphaFoldDB" id="A0A0F9R1E3"/>
<keyword evidence="1" id="KW-1133">Transmembrane helix</keyword>
<protein>
    <submittedName>
        <fullName evidence="2">Uncharacterized protein</fullName>
    </submittedName>
</protein>